<sequence length="387" mass="43474">MPIGGQSPCLSSTHWVWLGLGSSERHRSQTPKPRLSVASSLPTRVGDGPHHPEPHVLGCTGRAAPGCSEQAQGHFVKPQGPPASTTSPGVQAVTLALLPTPSEALDMIFSAAQHSNAAITEMERLQDLWDVYQRLGLEDDIVDPSNTLLREGPVLKISFRRRDPMERYLFLFNNMLLYCVPRVIQVGAQFQVRTRIDVAGMKVRELTDAEFPHSFLVSGKQRTLELQARSQEEMISWMQACQAAIDHIEKRNETFKAAVQGPEGDAQGQELQSEELGLRAPQWVRDKMVTMCMRCQEPFNALTRRRHHCRACGYVVCARCSDYRAELKYDDNRPNRVCLTCYTFLTGNVLPEDKDDKRRGILEVRTTLPPFSKSLQDSHRSGHCPRC</sequence>
<evidence type="ECO:0000313" key="14">
    <source>
        <dbReference type="EMBL" id="KAF6113767.1"/>
    </source>
</evidence>
<dbReference type="FunFam" id="3.30.40.10:FF:000061">
    <property type="entry name" value="FYVE, RhoGEF and PH domain containing 1"/>
    <property type="match status" value="1"/>
</dbReference>
<dbReference type="InterPro" id="IPR013083">
    <property type="entry name" value="Znf_RING/FYVE/PHD"/>
</dbReference>
<keyword evidence="4" id="KW-0344">Guanine-nucleotide releasing factor</keyword>
<dbReference type="Pfam" id="PF01363">
    <property type="entry name" value="FYVE"/>
    <property type="match status" value="1"/>
</dbReference>
<keyword evidence="9" id="KW-0206">Cytoskeleton</keyword>
<evidence type="ECO:0000259" key="13">
    <source>
        <dbReference type="PROSITE" id="PS50178"/>
    </source>
</evidence>
<evidence type="ECO:0000256" key="5">
    <source>
        <dbReference type="ARBA" id="ARBA00022723"/>
    </source>
</evidence>
<dbReference type="GO" id="GO:0005085">
    <property type="term" value="F:guanyl-nucleotide exchange factor activity"/>
    <property type="evidence" value="ECO:0007669"/>
    <property type="project" value="UniProtKB-KW"/>
</dbReference>
<feature type="region of interest" description="Disordered" evidence="11">
    <location>
        <begin position="68"/>
        <end position="88"/>
    </location>
</feature>
<dbReference type="InterPro" id="IPR055251">
    <property type="entry name" value="SOS1_NGEF_PH"/>
</dbReference>
<dbReference type="InterPro" id="IPR017455">
    <property type="entry name" value="Znf_FYVE-rel"/>
</dbReference>
<protein>
    <submittedName>
        <fullName evidence="14">FYVE, RhoGEF and PH domain containing 2</fullName>
    </submittedName>
</protein>
<keyword evidence="6" id="KW-0677">Repeat</keyword>
<evidence type="ECO:0000313" key="15">
    <source>
        <dbReference type="Proteomes" id="UP000664940"/>
    </source>
</evidence>
<evidence type="ECO:0000256" key="4">
    <source>
        <dbReference type="ARBA" id="ARBA00022658"/>
    </source>
</evidence>
<feature type="domain" description="PH" evidence="12">
    <location>
        <begin position="147"/>
        <end position="246"/>
    </location>
</feature>
<evidence type="ECO:0000256" key="3">
    <source>
        <dbReference type="ARBA" id="ARBA00022553"/>
    </source>
</evidence>
<dbReference type="GO" id="GO:0007010">
    <property type="term" value="P:cytoskeleton organization"/>
    <property type="evidence" value="ECO:0007669"/>
    <property type="project" value="TreeGrafter"/>
</dbReference>
<name>A0A834EGQ9_9CHIR</name>
<dbReference type="InterPro" id="IPR011011">
    <property type="entry name" value="Znf_FYVE_PHD"/>
</dbReference>
<dbReference type="CDD" id="cd13386">
    <property type="entry name" value="PH1_FGD2"/>
    <property type="match status" value="1"/>
</dbReference>
<dbReference type="InterPro" id="IPR011993">
    <property type="entry name" value="PH-like_dom_sf"/>
</dbReference>
<keyword evidence="2" id="KW-0963">Cytoplasm</keyword>
<reference evidence="14 15" key="1">
    <citation type="journal article" date="2020" name="Nature">
        <title>Six reference-quality genomes reveal evolution of bat adaptations.</title>
        <authorList>
            <person name="Jebb D."/>
            <person name="Huang Z."/>
            <person name="Pippel M."/>
            <person name="Hughes G.M."/>
            <person name="Lavrichenko K."/>
            <person name="Devanna P."/>
            <person name="Winkler S."/>
            <person name="Jermiin L.S."/>
            <person name="Skirmuntt E.C."/>
            <person name="Katzourakis A."/>
            <person name="Burkitt-Gray L."/>
            <person name="Ray D.A."/>
            <person name="Sullivan K.A.M."/>
            <person name="Roscito J.G."/>
            <person name="Kirilenko B.M."/>
            <person name="Davalos L.M."/>
            <person name="Corthals A.P."/>
            <person name="Power M.L."/>
            <person name="Jones G."/>
            <person name="Ransome R.D."/>
            <person name="Dechmann D.K.N."/>
            <person name="Locatelli A.G."/>
            <person name="Puechmaille S.J."/>
            <person name="Fedrigo O."/>
            <person name="Jarvis E.D."/>
            <person name="Hiller M."/>
            <person name="Vernes S.C."/>
            <person name="Myers E.W."/>
            <person name="Teeling E.C."/>
        </authorList>
    </citation>
    <scope>NUCLEOTIDE SEQUENCE [LARGE SCALE GENOMIC DNA]</scope>
    <source>
        <strain evidence="14">Bat1K_MPI-CBG_1</strain>
    </source>
</reference>
<keyword evidence="8" id="KW-0862">Zinc</keyword>
<keyword evidence="5" id="KW-0479">Metal-binding</keyword>
<dbReference type="SMART" id="SM00064">
    <property type="entry name" value="FYVE"/>
    <property type="match status" value="1"/>
</dbReference>
<comment type="caution">
    <text evidence="14">The sequence shown here is derived from an EMBL/GenBank/DDBJ whole genome shotgun (WGS) entry which is preliminary data.</text>
</comment>
<dbReference type="Pfam" id="PF22697">
    <property type="entry name" value="SOS1_NGEF_PH"/>
    <property type="match status" value="1"/>
</dbReference>
<evidence type="ECO:0000256" key="10">
    <source>
        <dbReference type="PROSITE-ProRule" id="PRU00091"/>
    </source>
</evidence>
<dbReference type="PROSITE" id="PS50178">
    <property type="entry name" value="ZF_FYVE"/>
    <property type="match status" value="1"/>
</dbReference>
<gene>
    <name evidence="14" type="ORF">HJG60_005079</name>
</gene>
<dbReference type="FunFam" id="2.30.29.30:FF:000113">
    <property type="entry name" value="FYVE, RhoGEF and PH domain-containing protein 4"/>
    <property type="match status" value="1"/>
</dbReference>
<dbReference type="Proteomes" id="UP000664940">
    <property type="component" value="Unassembled WGS sequence"/>
</dbReference>
<dbReference type="InterPro" id="IPR037797">
    <property type="entry name" value="FGD2_PH1"/>
</dbReference>
<dbReference type="Gene3D" id="2.30.29.30">
    <property type="entry name" value="Pleckstrin-homology domain (PH domain)/Phosphotyrosine-binding domain (PTB)"/>
    <property type="match status" value="1"/>
</dbReference>
<accession>A0A834EGQ9</accession>
<dbReference type="SUPFAM" id="SSF50729">
    <property type="entry name" value="PH domain-like"/>
    <property type="match status" value="1"/>
</dbReference>
<dbReference type="GO" id="GO:0005737">
    <property type="term" value="C:cytoplasm"/>
    <property type="evidence" value="ECO:0007669"/>
    <property type="project" value="TreeGrafter"/>
</dbReference>
<evidence type="ECO:0000256" key="7">
    <source>
        <dbReference type="ARBA" id="ARBA00022771"/>
    </source>
</evidence>
<dbReference type="InterPro" id="IPR051092">
    <property type="entry name" value="FYVE_RhoGEF_PH"/>
</dbReference>
<organism evidence="14 15">
    <name type="scientific">Phyllostomus discolor</name>
    <name type="common">pale spear-nosed bat</name>
    <dbReference type="NCBI Taxonomy" id="89673"/>
    <lineage>
        <taxon>Eukaryota</taxon>
        <taxon>Metazoa</taxon>
        <taxon>Chordata</taxon>
        <taxon>Craniata</taxon>
        <taxon>Vertebrata</taxon>
        <taxon>Euteleostomi</taxon>
        <taxon>Mammalia</taxon>
        <taxon>Eutheria</taxon>
        <taxon>Laurasiatheria</taxon>
        <taxon>Chiroptera</taxon>
        <taxon>Yangochiroptera</taxon>
        <taxon>Phyllostomidae</taxon>
        <taxon>Phyllostominae</taxon>
        <taxon>Phyllostomus</taxon>
    </lineage>
</organism>
<dbReference type="PROSITE" id="PS50003">
    <property type="entry name" value="PH_DOMAIN"/>
    <property type="match status" value="1"/>
</dbReference>
<dbReference type="GO" id="GO:0008270">
    <property type="term" value="F:zinc ion binding"/>
    <property type="evidence" value="ECO:0007669"/>
    <property type="project" value="UniProtKB-KW"/>
</dbReference>
<feature type="domain" description="FYVE-type" evidence="13">
    <location>
        <begin position="286"/>
        <end position="346"/>
    </location>
</feature>
<evidence type="ECO:0000256" key="9">
    <source>
        <dbReference type="ARBA" id="ARBA00023212"/>
    </source>
</evidence>
<keyword evidence="7 10" id="KW-0863">Zinc-finger</keyword>
<evidence type="ECO:0000256" key="6">
    <source>
        <dbReference type="ARBA" id="ARBA00022737"/>
    </source>
</evidence>
<dbReference type="InterPro" id="IPR000306">
    <property type="entry name" value="Znf_FYVE"/>
</dbReference>
<evidence type="ECO:0000256" key="1">
    <source>
        <dbReference type="ARBA" id="ARBA00004245"/>
    </source>
</evidence>
<dbReference type="PANTHER" id="PTHR12673">
    <property type="entry name" value="FACIOGENITAL DYSPLASIA PROTEIN"/>
    <property type="match status" value="1"/>
</dbReference>
<evidence type="ECO:0000259" key="12">
    <source>
        <dbReference type="PROSITE" id="PS50003"/>
    </source>
</evidence>
<dbReference type="AlphaFoldDB" id="A0A834EGQ9"/>
<keyword evidence="3" id="KW-0597">Phosphoprotein</keyword>
<dbReference type="Gene3D" id="3.30.40.10">
    <property type="entry name" value="Zinc/RING finger domain, C3HC4 (zinc finger)"/>
    <property type="match status" value="1"/>
</dbReference>
<dbReference type="InterPro" id="IPR001849">
    <property type="entry name" value="PH_domain"/>
</dbReference>
<comment type="subcellular location">
    <subcellularLocation>
        <location evidence="1">Cytoplasm</location>
        <location evidence="1">Cytoskeleton</location>
    </subcellularLocation>
</comment>
<dbReference type="SMART" id="SM00233">
    <property type="entry name" value="PH"/>
    <property type="match status" value="1"/>
</dbReference>
<evidence type="ECO:0000256" key="8">
    <source>
        <dbReference type="ARBA" id="ARBA00022833"/>
    </source>
</evidence>
<evidence type="ECO:0000256" key="2">
    <source>
        <dbReference type="ARBA" id="ARBA00022490"/>
    </source>
</evidence>
<proteinExistence type="predicted"/>
<dbReference type="PANTHER" id="PTHR12673:SF82">
    <property type="entry name" value="FYVE, RHOGEF AND PH DOMAIN-CONTAINING PROTEIN 2"/>
    <property type="match status" value="1"/>
</dbReference>
<feature type="region of interest" description="Disordered" evidence="11">
    <location>
        <begin position="23"/>
        <end position="52"/>
    </location>
</feature>
<dbReference type="EMBL" id="JABVXQ010000004">
    <property type="protein sequence ID" value="KAF6113767.1"/>
    <property type="molecule type" value="Genomic_DNA"/>
</dbReference>
<dbReference type="CDD" id="cd15741">
    <property type="entry name" value="FYVE_FGD1_2_4"/>
    <property type="match status" value="1"/>
</dbReference>
<dbReference type="GO" id="GO:0046847">
    <property type="term" value="P:filopodium assembly"/>
    <property type="evidence" value="ECO:0007669"/>
    <property type="project" value="TreeGrafter"/>
</dbReference>
<dbReference type="SUPFAM" id="SSF57903">
    <property type="entry name" value="FYVE/PHD zinc finger"/>
    <property type="match status" value="1"/>
</dbReference>
<evidence type="ECO:0000256" key="11">
    <source>
        <dbReference type="SAM" id="MobiDB-lite"/>
    </source>
</evidence>
<dbReference type="GO" id="GO:0005856">
    <property type="term" value="C:cytoskeleton"/>
    <property type="evidence" value="ECO:0007669"/>
    <property type="project" value="UniProtKB-SubCell"/>
</dbReference>